<evidence type="ECO:0000256" key="1">
    <source>
        <dbReference type="ARBA" id="ARBA00004651"/>
    </source>
</evidence>
<dbReference type="PANTHER" id="PTHR22683">
    <property type="entry name" value="SPORULATION PROTEIN RELATED"/>
    <property type="match status" value="1"/>
</dbReference>
<keyword evidence="9 14" id="KW-0067">ATP-binding</keyword>
<dbReference type="Gene3D" id="3.40.50.300">
    <property type="entry name" value="P-loop containing nucleotide triphosphate hydrolases"/>
    <property type="match status" value="1"/>
</dbReference>
<dbReference type="CDD" id="cd01127">
    <property type="entry name" value="TrwB_TraG_TraD_VirD4"/>
    <property type="match status" value="1"/>
</dbReference>
<evidence type="ECO:0000256" key="14">
    <source>
        <dbReference type="PROSITE-ProRule" id="PRU00289"/>
    </source>
</evidence>
<accession>A0A2Z2NXE2</accession>
<feature type="binding site" evidence="14">
    <location>
        <begin position="680"/>
        <end position="687"/>
    </location>
    <ligand>
        <name>ATP</name>
        <dbReference type="ChEBI" id="CHEBI:30616"/>
    </ligand>
</feature>
<feature type="transmembrane region" description="Helical" evidence="16">
    <location>
        <begin position="247"/>
        <end position="266"/>
    </location>
</feature>
<dbReference type="PROSITE" id="PS50901">
    <property type="entry name" value="FTSK"/>
    <property type="match status" value="1"/>
</dbReference>
<comment type="subcellular location">
    <subcellularLocation>
        <location evidence="1">Cell membrane</location>
        <topology evidence="1">Multi-pass membrane protein</topology>
    </subcellularLocation>
</comment>
<dbReference type="GO" id="GO:0005886">
    <property type="term" value="C:plasma membrane"/>
    <property type="evidence" value="ECO:0007669"/>
    <property type="project" value="UniProtKB-SubCell"/>
</dbReference>
<keyword evidence="6 16" id="KW-0812">Transmembrane</keyword>
<evidence type="ECO:0000313" key="19">
    <source>
        <dbReference type="Proteomes" id="UP000250079"/>
    </source>
</evidence>
<dbReference type="KEGG" id="gai:IMCC3135_25360"/>
<evidence type="ECO:0000256" key="15">
    <source>
        <dbReference type="SAM" id="MobiDB-lite"/>
    </source>
</evidence>
<name>A0A2Z2NXE2_9GAMM</name>
<dbReference type="InterPro" id="IPR036390">
    <property type="entry name" value="WH_DNA-bd_sf"/>
</dbReference>
<evidence type="ECO:0000256" key="3">
    <source>
        <dbReference type="ARBA" id="ARBA00020887"/>
    </source>
</evidence>
<organism evidence="18 19">
    <name type="scientific">Granulosicoccus antarcticus IMCC3135</name>
    <dbReference type="NCBI Taxonomy" id="1192854"/>
    <lineage>
        <taxon>Bacteria</taxon>
        <taxon>Pseudomonadati</taxon>
        <taxon>Pseudomonadota</taxon>
        <taxon>Gammaproteobacteria</taxon>
        <taxon>Chromatiales</taxon>
        <taxon>Granulosicoccaceae</taxon>
        <taxon>Granulosicoccus</taxon>
    </lineage>
</organism>
<dbReference type="InterPro" id="IPR025199">
    <property type="entry name" value="FtsK_4TM"/>
</dbReference>
<dbReference type="InterPro" id="IPR027417">
    <property type="entry name" value="P-loop_NTPase"/>
</dbReference>
<keyword evidence="19" id="KW-1185">Reference proteome</keyword>
<keyword evidence="5" id="KW-0132">Cell division</keyword>
<keyword evidence="13" id="KW-0131">Cell cycle</keyword>
<evidence type="ECO:0000313" key="18">
    <source>
        <dbReference type="EMBL" id="ASJ75135.1"/>
    </source>
</evidence>
<evidence type="ECO:0000256" key="11">
    <source>
        <dbReference type="ARBA" id="ARBA00023125"/>
    </source>
</evidence>
<dbReference type="Pfam" id="PF17854">
    <property type="entry name" value="FtsK_alpha"/>
    <property type="match status" value="1"/>
</dbReference>
<dbReference type="GO" id="GO:0005524">
    <property type="term" value="F:ATP binding"/>
    <property type="evidence" value="ECO:0007669"/>
    <property type="project" value="UniProtKB-UniRule"/>
</dbReference>
<dbReference type="EMBL" id="CP018632">
    <property type="protein sequence ID" value="ASJ75135.1"/>
    <property type="molecule type" value="Genomic_DNA"/>
</dbReference>
<keyword evidence="10 16" id="KW-1133">Transmembrane helix</keyword>
<feature type="transmembrane region" description="Helical" evidence="16">
    <location>
        <begin position="102"/>
        <end position="121"/>
    </location>
</feature>
<keyword evidence="4" id="KW-1003">Cell membrane</keyword>
<dbReference type="GO" id="GO:0007059">
    <property type="term" value="P:chromosome segregation"/>
    <property type="evidence" value="ECO:0007669"/>
    <property type="project" value="UniProtKB-KW"/>
</dbReference>
<dbReference type="InterPro" id="IPR050206">
    <property type="entry name" value="FtsK/SpoIIIE/SftA"/>
</dbReference>
<evidence type="ECO:0000256" key="7">
    <source>
        <dbReference type="ARBA" id="ARBA00022741"/>
    </source>
</evidence>
<feature type="domain" description="FtsK" evidence="17">
    <location>
        <begin position="663"/>
        <end position="878"/>
    </location>
</feature>
<dbReference type="InterPro" id="IPR036388">
    <property type="entry name" value="WH-like_DNA-bd_sf"/>
</dbReference>
<dbReference type="Gene3D" id="3.30.980.40">
    <property type="match status" value="1"/>
</dbReference>
<evidence type="ECO:0000256" key="4">
    <source>
        <dbReference type="ARBA" id="ARBA00022475"/>
    </source>
</evidence>
<feature type="compositionally biased region" description="Basic and acidic residues" evidence="15">
    <location>
        <begin position="337"/>
        <end position="355"/>
    </location>
</feature>
<dbReference type="GO" id="GO:0051301">
    <property type="term" value="P:cell division"/>
    <property type="evidence" value="ECO:0007669"/>
    <property type="project" value="UniProtKB-KW"/>
</dbReference>
<feature type="transmembrane region" description="Helical" evidence="16">
    <location>
        <begin position="187"/>
        <end position="207"/>
    </location>
</feature>
<dbReference type="Proteomes" id="UP000250079">
    <property type="component" value="Chromosome"/>
</dbReference>
<keyword evidence="12 16" id="KW-0472">Membrane</keyword>
<keyword evidence="7 14" id="KW-0547">Nucleotide-binding</keyword>
<dbReference type="InterPro" id="IPR041027">
    <property type="entry name" value="FtsK_alpha"/>
</dbReference>
<feature type="transmembrane region" description="Helical" evidence="16">
    <location>
        <begin position="222"/>
        <end position="240"/>
    </location>
</feature>
<dbReference type="SMART" id="SM00843">
    <property type="entry name" value="Ftsk_gamma"/>
    <property type="match status" value="1"/>
</dbReference>
<dbReference type="Pfam" id="PF13491">
    <property type="entry name" value="FtsK_4TM"/>
    <property type="match status" value="1"/>
</dbReference>
<feature type="region of interest" description="Disordered" evidence="15">
    <location>
        <begin position="316"/>
        <end position="366"/>
    </location>
</feature>
<gene>
    <name evidence="18" type="primary">ftsK</name>
    <name evidence="18" type="ORF">IMCC3135_25360</name>
</gene>
<dbReference type="AlphaFoldDB" id="A0A2Z2NXE2"/>
<evidence type="ECO:0000256" key="9">
    <source>
        <dbReference type="ARBA" id="ARBA00022840"/>
    </source>
</evidence>
<protein>
    <recommendedName>
        <fullName evidence="3">DNA translocase FtsK</fullName>
    </recommendedName>
</protein>
<reference evidence="18 19" key="1">
    <citation type="submission" date="2016-12" db="EMBL/GenBank/DDBJ databases">
        <authorList>
            <person name="Song W.-J."/>
            <person name="Kurnit D.M."/>
        </authorList>
    </citation>
    <scope>NUCLEOTIDE SEQUENCE [LARGE SCALE GENOMIC DNA]</scope>
    <source>
        <strain evidence="18 19">IMCC3135</strain>
    </source>
</reference>
<feature type="region of interest" description="Disordered" evidence="15">
    <location>
        <begin position="32"/>
        <end position="80"/>
    </location>
</feature>
<evidence type="ECO:0000256" key="6">
    <source>
        <dbReference type="ARBA" id="ARBA00022692"/>
    </source>
</evidence>
<dbReference type="FunFam" id="3.40.50.300:FF:000209">
    <property type="entry name" value="Cell division protein FtsK"/>
    <property type="match status" value="1"/>
</dbReference>
<dbReference type="SUPFAM" id="SSF52540">
    <property type="entry name" value="P-loop containing nucleoside triphosphate hydrolases"/>
    <property type="match status" value="1"/>
</dbReference>
<evidence type="ECO:0000256" key="13">
    <source>
        <dbReference type="ARBA" id="ARBA00023306"/>
    </source>
</evidence>
<dbReference type="InterPro" id="IPR018541">
    <property type="entry name" value="Ftsk_gamma"/>
</dbReference>
<proteinExistence type="inferred from homology"/>
<keyword evidence="11" id="KW-0238">DNA-binding</keyword>
<evidence type="ECO:0000256" key="2">
    <source>
        <dbReference type="ARBA" id="ARBA00006474"/>
    </source>
</evidence>
<evidence type="ECO:0000256" key="12">
    <source>
        <dbReference type="ARBA" id="ARBA00023136"/>
    </source>
</evidence>
<feature type="compositionally biased region" description="Low complexity" evidence="15">
    <location>
        <begin position="40"/>
        <end position="64"/>
    </location>
</feature>
<evidence type="ECO:0000256" key="8">
    <source>
        <dbReference type="ARBA" id="ARBA00022829"/>
    </source>
</evidence>
<dbReference type="Pfam" id="PF09397">
    <property type="entry name" value="FtsK_gamma"/>
    <property type="match status" value="1"/>
</dbReference>
<evidence type="ECO:0000256" key="5">
    <source>
        <dbReference type="ARBA" id="ARBA00022618"/>
    </source>
</evidence>
<dbReference type="PANTHER" id="PTHR22683:SF41">
    <property type="entry name" value="DNA TRANSLOCASE FTSK"/>
    <property type="match status" value="1"/>
</dbReference>
<feature type="region of interest" description="Disordered" evidence="15">
    <location>
        <begin position="1007"/>
        <end position="1027"/>
    </location>
</feature>
<dbReference type="Pfam" id="PF01580">
    <property type="entry name" value="FtsK_SpoIIIE"/>
    <property type="match status" value="1"/>
</dbReference>
<evidence type="ECO:0000259" key="17">
    <source>
        <dbReference type="PROSITE" id="PS50901"/>
    </source>
</evidence>
<dbReference type="Gene3D" id="1.10.10.10">
    <property type="entry name" value="Winged helix-like DNA-binding domain superfamily/Winged helix DNA-binding domain"/>
    <property type="match status" value="1"/>
</dbReference>
<keyword evidence="8" id="KW-0159">Chromosome partition</keyword>
<comment type="similarity">
    <text evidence="2">Belongs to the FtsK/SpoIIIE/SftA family.</text>
</comment>
<sequence>MVLDRDFTTPSLSVKSGQVFLAQVTKKRAAVARRKKAPVARKANGSKSASRVASRRATATRRTAGQAEGKGKPTAASTRAAASAHLSDTRTLGHMGRLFREVGGIVCVFAALIALLALTSFNASDPGWSHTGGGEPIQNSVGRVGAWFADVSLSLFGYMAYLLPLVLGISGWLLFRDERRVLNAYRPFAFVRLIGVILMLASASGLADLHFGVPEGALPDNIFGGGILGTAVAWRLVGFLHHLGTTLLLLAIFFSSLTLAFGTSWLQLIEMLGGAVVGFFERLKGGFRSMGESHAEQARVRSADRAREAHLRHREREAALASRRRSQPAEAPVASTPERKRAERRAPERPVRVPELDPLMDIDAENPPRTGLAAALATAREKALAGTQVATGAAKSAAARSNRAGPSHSARMDALDRSLGEADPLLGEADPLLNDPYAIEPPVYQAPPEQIVAEAPVASKPRARKSPKVEDIPVTPEQLKVASVTTAPLAHETVLPTVDPMRKKKIAIKPRVEEHKQTKLFLDVPDTDLPPISLLDAPEPQQPGFSEEDLEALSRLLEQKLAEFRITVEVVAVHPGPVITRFEMQLAPGIKASRITGLSQDIARSMSLVSVRVVEVIAGKSTIGIEVPNDHREIVQLSEMLQSPQYIEKKSPLTLALGKDISGESVTADLGRMPHLLVAGTTGSGKSVAVNAMLISLLYKATAKDVRLILIDPKMLELNVYDGIPHLLAPVVTDMKEAANALRWCVGEMERRYTVMAALKVRNIAGYNKKVNDAIKAGTPIVDPLYDPQLSLTPSAAPPTLEPMPFIVVVVDEFADMMMQVGKKAEELIARIAQKARAAGIHLILATQRPSVDVITGLIKANVPTRIAFQVSSKIDSRTILDQGGAESLLGHGDMLYLPPGTALPVRVHGAFVDDHEVQNVVAHIKLTGEPNYIEEILQENTVSIPGLSGGDGDGGGDEMDALYDQAVGIVLESRKASISYVQRRLKIGYNRAARMVEEMESAGVVSQVTSSGTREVLAPPPTHGHH</sequence>
<dbReference type="InterPro" id="IPR002543">
    <property type="entry name" value="FtsK_dom"/>
</dbReference>
<dbReference type="GO" id="GO:0003677">
    <property type="term" value="F:DNA binding"/>
    <property type="evidence" value="ECO:0007669"/>
    <property type="project" value="UniProtKB-KW"/>
</dbReference>
<evidence type="ECO:0000256" key="10">
    <source>
        <dbReference type="ARBA" id="ARBA00022989"/>
    </source>
</evidence>
<feature type="transmembrane region" description="Helical" evidence="16">
    <location>
        <begin position="155"/>
        <end position="175"/>
    </location>
</feature>
<dbReference type="SUPFAM" id="SSF46785">
    <property type="entry name" value="Winged helix' DNA-binding domain"/>
    <property type="match status" value="1"/>
</dbReference>
<evidence type="ECO:0000256" key="16">
    <source>
        <dbReference type="SAM" id="Phobius"/>
    </source>
</evidence>